<dbReference type="RefSeq" id="WP_160786473.1">
    <property type="nucleotide sequence ID" value="NZ_CP086612.1"/>
</dbReference>
<dbReference type="PROSITE" id="PS50110">
    <property type="entry name" value="RESPONSE_REGULATORY"/>
    <property type="match status" value="1"/>
</dbReference>
<comment type="caution">
    <text evidence="4">The sequence shown here is derived from an EMBL/GenBank/DDBJ whole genome shotgun (WGS) entry which is preliminary data.</text>
</comment>
<dbReference type="Pfam" id="PF03861">
    <property type="entry name" value="ANTAR"/>
    <property type="match status" value="1"/>
</dbReference>
<proteinExistence type="predicted"/>
<dbReference type="SUPFAM" id="SSF52172">
    <property type="entry name" value="CheY-like"/>
    <property type="match status" value="1"/>
</dbReference>
<dbReference type="InterPro" id="IPR036388">
    <property type="entry name" value="WH-like_DNA-bd_sf"/>
</dbReference>
<evidence type="ECO:0000313" key="4">
    <source>
        <dbReference type="EMBL" id="MXO01086.1"/>
    </source>
</evidence>
<dbReference type="Proteomes" id="UP000440304">
    <property type="component" value="Unassembled WGS sequence"/>
</dbReference>
<dbReference type="InterPro" id="IPR001789">
    <property type="entry name" value="Sig_transdc_resp-reg_receiver"/>
</dbReference>
<dbReference type="SMART" id="SM01012">
    <property type="entry name" value="ANTAR"/>
    <property type="match status" value="1"/>
</dbReference>
<dbReference type="Gene3D" id="3.40.50.2300">
    <property type="match status" value="1"/>
</dbReference>
<dbReference type="Gene3D" id="1.10.10.10">
    <property type="entry name" value="Winged helix-like DNA-binding domain superfamily/Winged helix DNA-binding domain"/>
    <property type="match status" value="1"/>
</dbReference>
<dbReference type="Pfam" id="PF21332">
    <property type="entry name" value="AmiR_N"/>
    <property type="match status" value="1"/>
</dbReference>
<evidence type="ECO:0000259" key="2">
    <source>
        <dbReference type="PROSITE" id="PS50110"/>
    </source>
</evidence>
<protein>
    <submittedName>
        <fullName evidence="4">ANTAR domain-containing protein</fullName>
    </submittedName>
</protein>
<dbReference type="AlphaFoldDB" id="A0A6N8TFY2"/>
<dbReference type="PIRSF" id="PIRSF036382">
    <property type="entry name" value="RR_antiterm"/>
    <property type="match status" value="1"/>
</dbReference>
<evidence type="ECO:0000259" key="3">
    <source>
        <dbReference type="PROSITE" id="PS50921"/>
    </source>
</evidence>
<sequence>MTTRTPNFTGWRVTVLSEEDGNTDRLRRQLGLLGMAVTIQWTPLAGTDVPDLVLIDADRGWDELLPFSDALPACPVVALLGSEAPGRISFALRHGAGAIIPKPVAASAVYPALVLAVSIHAERAEAARRIAHLEERLKLRPLVFAAVARLKAERHVDDERAYAILRDCAMRRRMSIEQLAAVFLGGSETLREVG</sequence>
<accession>A0A6N8TFY2</accession>
<feature type="domain" description="Response regulatory" evidence="2">
    <location>
        <begin position="12"/>
        <end position="117"/>
    </location>
</feature>
<feature type="modified residue" description="4-aspartylphosphate" evidence="1">
    <location>
        <position position="56"/>
    </location>
</feature>
<dbReference type="GO" id="GO:0000160">
    <property type="term" value="P:phosphorelay signal transduction system"/>
    <property type="evidence" value="ECO:0007669"/>
    <property type="project" value="InterPro"/>
</dbReference>
<dbReference type="InterPro" id="IPR049021">
    <property type="entry name" value="AmiR_N"/>
</dbReference>
<organism evidence="4 5">
    <name type="scientific">Shinella zoogloeoides</name>
    <name type="common">Crabtreella saccharophila</name>
    <dbReference type="NCBI Taxonomy" id="352475"/>
    <lineage>
        <taxon>Bacteria</taxon>
        <taxon>Pseudomonadati</taxon>
        <taxon>Pseudomonadota</taxon>
        <taxon>Alphaproteobacteria</taxon>
        <taxon>Hyphomicrobiales</taxon>
        <taxon>Rhizobiaceae</taxon>
        <taxon>Shinella</taxon>
    </lineage>
</organism>
<feature type="domain" description="ANTAR" evidence="3">
    <location>
        <begin position="123"/>
        <end position="184"/>
    </location>
</feature>
<name>A0A6N8TFY2_SHIZO</name>
<dbReference type="InterPro" id="IPR011006">
    <property type="entry name" value="CheY-like_superfamily"/>
</dbReference>
<dbReference type="EMBL" id="WUML01000009">
    <property type="protein sequence ID" value="MXO01086.1"/>
    <property type="molecule type" value="Genomic_DNA"/>
</dbReference>
<dbReference type="PROSITE" id="PS50921">
    <property type="entry name" value="ANTAR"/>
    <property type="match status" value="1"/>
</dbReference>
<keyword evidence="1" id="KW-0597">Phosphoprotein</keyword>
<dbReference type="OrthoDB" id="6159164at2"/>
<evidence type="ECO:0000256" key="1">
    <source>
        <dbReference type="PROSITE-ProRule" id="PRU00169"/>
    </source>
</evidence>
<dbReference type="InterPro" id="IPR008327">
    <property type="entry name" value="Sig_transdc_resp-reg_antiterm"/>
</dbReference>
<evidence type="ECO:0000313" key="5">
    <source>
        <dbReference type="Proteomes" id="UP000440304"/>
    </source>
</evidence>
<dbReference type="GO" id="GO:0003723">
    <property type="term" value="F:RNA binding"/>
    <property type="evidence" value="ECO:0007669"/>
    <property type="project" value="InterPro"/>
</dbReference>
<gene>
    <name evidence="4" type="ORF">GR156_12280</name>
</gene>
<dbReference type="InterPro" id="IPR005561">
    <property type="entry name" value="ANTAR"/>
</dbReference>
<reference evidence="4 5" key="1">
    <citation type="submission" date="2019-12" db="EMBL/GenBank/DDBJ databases">
        <title>Shinella granuli gen. nov., sp. nov., and proposal of the reclassification of Zoogloea ramigera ATCC 19623 as Shinella zoogloeoides sp. nov.</title>
        <authorList>
            <person name="Gao J."/>
        </authorList>
    </citation>
    <scope>NUCLEOTIDE SEQUENCE [LARGE SCALE GENOMIC DNA]</scope>
    <source>
        <strain evidence="4 5">DSM 287</strain>
    </source>
</reference>